<evidence type="ECO:0000256" key="4">
    <source>
        <dbReference type="ARBA" id="ARBA00023015"/>
    </source>
</evidence>
<dbReference type="InterPro" id="IPR022042">
    <property type="entry name" value="snRNA-activating_su3"/>
</dbReference>
<dbReference type="GO" id="GO:0005634">
    <property type="term" value="C:nucleus"/>
    <property type="evidence" value="ECO:0007669"/>
    <property type="project" value="UniProtKB-SubCell"/>
</dbReference>
<dbReference type="PANTHER" id="PTHR13421">
    <property type="entry name" value="SNRNA-ACTIVATING PROTEIN COMPLEX SUBUNIT 3"/>
    <property type="match status" value="1"/>
</dbReference>
<evidence type="ECO:0000256" key="10">
    <source>
        <dbReference type="ARBA" id="ARBA00029606"/>
    </source>
</evidence>
<sequence>MGQRAKEFIHSQGHTSMKIQFMQDTKLADLTCRLGEPYVYIHQGRCEHLLVFRNICMRQTTDKISLEDYPICTYLKKFKSVICRICEEKASRIVVAPKSTWNTLAEKTLNTYRLNDSPCFICNTCFAKFALDEDGEKSFPFVSAPFFDKNTVKH</sequence>
<keyword evidence="5" id="KW-0238">DNA-binding</keyword>
<dbReference type="GO" id="GO:0042795">
    <property type="term" value="P:snRNA transcription by RNA polymerase II"/>
    <property type="evidence" value="ECO:0007669"/>
    <property type="project" value="TreeGrafter"/>
</dbReference>
<dbReference type="Pfam" id="PF12251">
    <property type="entry name" value="SNAPC3"/>
    <property type="match status" value="1"/>
</dbReference>
<dbReference type="GO" id="GO:0042796">
    <property type="term" value="P:snRNA transcription by RNA polymerase III"/>
    <property type="evidence" value="ECO:0007669"/>
    <property type="project" value="TreeGrafter"/>
</dbReference>
<evidence type="ECO:0000256" key="6">
    <source>
        <dbReference type="ARBA" id="ARBA00023163"/>
    </source>
</evidence>
<evidence type="ECO:0000256" key="9">
    <source>
        <dbReference type="ARBA" id="ARBA00025958"/>
    </source>
</evidence>
<dbReference type="Proteomes" id="UP000887575">
    <property type="component" value="Unassembled WGS sequence"/>
</dbReference>
<keyword evidence="7" id="KW-0539">Nucleus</keyword>
<dbReference type="GO" id="GO:0001006">
    <property type="term" value="F:RNA polymerase III type 3 promoter sequence-specific DNA binding"/>
    <property type="evidence" value="ECO:0007669"/>
    <property type="project" value="TreeGrafter"/>
</dbReference>
<keyword evidence="4" id="KW-0805">Transcription regulation</keyword>
<dbReference type="GO" id="GO:0001046">
    <property type="term" value="F:core promoter sequence-specific DNA binding"/>
    <property type="evidence" value="ECO:0007669"/>
    <property type="project" value="TreeGrafter"/>
</dbReference>
<comment type="function">
    <text evidence="8">Part of the SNAPc complex required for the transcription of both RNA polymerase II and III small-nuclear RNA genes. Binds to the proximal sequence element (PSE), a non-TATA-box basal promoter element common to these 2 types of genes. Recruits TBP and BRF2 to the U6 snRNA TATA box.</text>
</comment>
<comment type="similarity">
    <text evidence="2">Belongs to the SNAPC3/SRD2 family.</text>
</comment>
<dbReference type="GO" id="GO:0003681">
    <property type="term" value="F:bent DNA binding"/>
    <property type="evidence" value="ECO:0007669"/>
    <property type="project" value="TreeGrafter"/>
</dbReference>
<evidence type="ECO:0000256" key="7">
    <source>
        <dbReference type="ARBA" id="ARBA00023242"/>
    </source>
</evidence>
<comment type="subunit">
    <text evidence="9">Part of the SNAPc complex composed of 5 subunits: SNAPC1, SNAPC2, SNAPC3, SNAPC4 and SNAPC5. SNAPC3 interacts with SNAPC1.</text>
</comment>
<proteinExistence type="inferred from homology"/>
<protein>
    <recommendedName>
        <fullName evidence="3">snRNA-activating protein complex subunit 3</fullName>
    </recommendedName>
    <alternativeName>
        <fullName evidence="10">Small nuclear RNA-activating complex polypeptide 3</fullName>
    </alternativeName>
</protein>
<dbReference type="AlphaFoldDB" id="A0AAF3FNS0"/>
<evidence type="ECO:0000313" key="12">
    <source>
        <dbReference type="WBParaSite" id="MBELARI_LOCUS8849"/>
    </source>
</evidence>
<evidence type="ECO:0000256" key="5">
    <source>
        <dbReference type="ARBA" id="ARBA00023125"/>
    </source>
</evidence>
<keyword evidence="11" id="KW-1185">Reference proteome</keyword>
<keyword evidence="6" id="KW-0804">Transcription</keyword>
<evidence type="ECO:0000256" key="8">
    <source>
        <dbReference type="ARBA" id="ARBA00025193"/>
    </source>
</evidence>
<evidence type="ECO:0000313" key="11">
    <source>
        <dbReference type="Proteomes" id="UP000887575"/>
    </source>
</evidence>
<comment type="subcellular location">
    <subcellularLocation>
        <location evidence="1">Nucleus</location>
    </subcellularLocation>
</comment>
<dbReference type="GO" id="GO:0019185">
    <property type="term" value="C:snRNA-activating protein complex"/>
    <property type="evidence" value="ECO:0007669"/>
    <property type="project" value="TreeGrafter"/>
</dbReference>
<evidence type="ECO:0000256" key="1">
    <source>
        <dbReference type="ARBA" id="ARBA00004123"/>
    </source>
</evidence>
<dbReference type="GO" id="GO:0000978">
    <property type="term" value="F:RNA polymerase II cis-regulatory region sequence-specific DNA binding"/>
    <property type="evidence" value="ECO:0007669"/>
    <property type="project" value="TreeGrafter"/>
</dbReference>
<reference evidence="12" key="1">
    <citation type="submission" date="2024-02" db="UniProtKB">
        <authorList>
            <consortium name="WormBaseParasite"/>
        </authorList>
    </citation>
    <scope>IDENTIFICATION</scope>
</reference>
<name>A0AAF3FNS0_9BILA</name>
<accession>A0AAF3FNS0</accession>
<organism evidence="11 12">
    <name type="scientific">Mesorhabditis belari</name>
    <dbReference type="NCBI Taxonomy" id="2138241"/>
    <lineage>
        <taxon>Eukaryota</taxon>
        <taxon>Metazoa</taxon>
        <taxon>Ecdysozoa</taxon>
        <taxon>Nematoda</taxon>
        <taxon>Chromadorea</taxon>
        <taxon>Rhabditida</taxon>
        <taxon>Rhabditina</taxon>
        <taxon>Rhabditomorpha</taxon>
        <taxon>Rhabditoidea</taxon>
        <taxon>Rhabditidae</taxon>
        <taxon>Mesorhabditinae</taxon>
        <taxon>Mesorhabditis</taxon>
    </lineage>
</organism>
<dbReference type="WBParaSite" id="MBELARI_LOCUS8849">
    <property type="protein sequence ID" value="MBELARI_LOCUS8849"/>
    <property type="gene ID" value="MBELARI_LOCUS8849"/>
</dbReference>
<evidence type="ECO:0000256" key="2">
    <source>
        <dbReference type="ARBA" id="ARBA00010410"/>
    </source>
</evidence>
<dbReference type="PANTHER" id="PTHR13421:SF16">
    <property type="entry name" value="SNRNA-ACTIVATING PROTEIN COMPLEX SUBUNIT 3"/>
    <property type="match status" value="1"/>
</dbReference>
<evidence type="ECO:0000256" key="3">
    <source>
        <dbReference type="ARBA" id="ARBA00013634"/>
    </source>
</evidence>